<proteinExistence type="predicted"/>
<keyword evidence="1" id="KW-0347">Helicase</keyword>
<keyword evidence="1" id="KW-0378">Hydrolase</keyword>
<accession>A0A4Y1Z7M0</accession>
<dbReference type="AlphaFoldDB" id="A0A4Y1Z7M0"/>
<protein>
    <submittedName>
        <fullName evidence="1">Helicase loader DnaI</fullName>
    </submittedName>
</protein>
<dbReference type="GO" id="GO:0004386">
    <property type="term" value="F:helicase activity"/>
    <property type="evidence" value="ECO:0007669"/>
    <property type="project" value="UniProtKB-KW"/>
</dbReference>
<organism evidence="1 2">
    <name type="scientific">Sporolactobacillus inulinus</name>
    <dbReference type="NCBI Taxonomy" id="2078"/>
    <lineage>
        <taxon>Bacteria</taxon>
        <taxon>Bacillati</taxon>
        <taxon>Bacillota</taxon>
        <taxon>Bacilli</taxon>
        <taxon>Bacillales</taxon>
        <taxon>Sporolactobacillaceae</taxon>
        <taxon>Sporolactobacillus</taxon>
    </lineage>
</organism>
<gene>
    <name evidence="1" type="ORF">NBRC111894_564</name>
</gene>
<comment type="caution">
    <text evidence="1">The sequence shown here is derived from an EMBL/GenBank/DDBJ whole genome shotgun (WGS) entry which is preliminary data.</text>
</comment>
<keyword evidence="1" id="KW-0547">Nucleotide-binding</keyword>
<reference evidence="1 2" key="1">
    <citation type="submission" date="2017-11" db="EMBL/GenBank/DDBJ databases">
        <title>Draft Genome Sequence of Sporolactobacillus inulinus NBRC 111894 Isolated from Koso, a Japanese Sugar-Vegetable Fermented Beverage.</title>
        <authorList>
            <person name="Chiou T.Y."/>
            <person name="Oshima K."/>
            <person name="Suda W."/>
            <person name="Hattori M."/>
            <person name="Takahashi T."/>
        </authorList>
    </citation>
    <scope>NUCLEOTIDE SEQUENCE [LARGE SCALE GENOMIC DNA]</scope>
    <source>
        <strain evidence="1 2">NBRC111894</strain>
    </source>
</reference>
<name>A0A4Y1Z7M0_9BACL</name>
<dbReference type="Proteomes" id="UP000319716">
    <property type="component" value="Unassembled WGS sequence"/>
</dbReference>
<evidence type="ECO:0000313" key="2">
    <source>
        <dbReference type="Proteomes" id="UP000319716"/>
    </source>
</evidence>
<sequence length="77" mass="8955">MDPLASLFKELSAGRNVQKQWRQLENELSTHPDVRKLQKKIRILTKRLGQETHHGCFSSSLNERLVRIVQDSTTVRT</sequence>
<keyword evidence="1" id="KW-0067">ATP-binding</keyword>
<dbReference type="EMBL" id="BEXB01000003">
    <property type="protein sequence ID" value="GAY75010.1"/>
    <property type="molecule type" value="Genomic_DNA"/>
</dbReference>
<evidence type="ECO:0000313" key="1">
    <source>
        <dbReference type="EMBL" id="GAY75010.1"/>
    </source>
</evidence>